<reference evidence="2 3" key="1">
    <citation type="submission" date="2020-03" db="EMBL/GenBank/DDBJ databases">
        <title>Dissostichus mawsoni Genome sequencing and assembly.</title>
        <authorList>
            <person name="Park H."/>
        </authorList>
    </citation>
    <scope>NUCLEOTIDE SEQUENCE [LARGE SCALE GENOMIC DNA]</scope>
    <source>
        <strain evidence="2">DM0001</strain>
        <tissue evidence="2">Muscle</tissue>
    </source>
</reference>
<evidence type="ECO:0000256" key="1">
    <source>
        <dbReference type="SAM" id="Phobius"/>
    </source>
</evidence>
<organism evidence="2 3">
    <name type="scientific">Dissostichus mawsoni</name>
    <name type="common">Antarctic cod</name>
    <dbReference type="NCBI Taxonomy" id="36200"/>
    <lineage>
        <taxon>Eukaryota</taxon>
        <taxon>Metazoa</taxon>
        <taxon>Chordata</taxon>
        <taxon>Craniata</taxon>
        <taxon>Vertebrata</taxon>
        <taxon>Euteleostomi</taxon>
        <taxon>Actinopterygii</taxon>
        <taxon>Neopterygii</taxon>
        <taxon>Teleostei</taxon>
        <taxon>Neoteleostei</taxon>
        <taxon>Acanthomorphata</taxon>
        <taxon>Eupercaria</taxon>
        <taxon>Perciformes</taxon>
        <taxon>Notothenioidei</taxon>
        <taxon>Nototheniidae</taxon>
        <taxon>Dissostichus</taxon>
    </lineage>
</organism>
<feature type="transmembrane region" description="Helical" evidence="1">
    <location>
        <begin position="20"/>
        <end position="38"/>
    </location>
</feature>
<accession>A0A7J5YEH2</accession>
<evidence type="ECO:0000313" key="3">
    <source>
        <dbReference type="Proteomes" id="UP000518266"/>
    </source>
</evidence>
<dbReference type="EMBL" id="JAAKFY010000014">
    <property type="protein sequence ID" value="KAF3846947.1"/>
    <property type="molecule type" value="Genomic_DNA"/>
</dbReference>
<name>A0A7J5YEH2_DISMA</name>
<gene>
    <name evidence="2" type="ORF">F7725_004025</name>
</gene>
<comment type="caution">
    <text evidence="2">The sequence shown here is derived from an EMBL/GenBank/DDBJ whole genome shotgun (WGS) entry which is preliminary data.</text>
</comment>
<keyword evidence="1" id="KW-0472">Membrane</keyword>
<keyword evidence="3" id="KW-1185">Reference proteome</keyword>
<sequence>MQDFFSRYKLSMLRMYTYQTMIQHTGGASISFCFCFAVRSGKHPRFDCRLFHFFLYSSLSTSVFVFGPFLSTLSLKVSLSSSIIIIIIREEDEERKRERLCRQSLFPWLLQHGVQLVGEVVEHAADIVQDADRRARRLDGGGVGLGWRGLRWWWGLGVRGLGGTGSAVWRSLDRDVGEGEIWRGAGLPGNHCMMMGGGVHGVDQFWTVLGAVGGGVGVPGPGNGTLLLRPAEGGWAVLLASLSAKRLASGRPEALVFNGNAFNHPPGPRCLCGEQQSAAIVVVDVVVDAVDVVVDAVDVVVEVVVDKVDVVVEVVVDKVDVVVEVVVDKWRLGLRLLRHSFVRSLAAFHFRGAVLVGNRLGGVGFSDGGHLCVTLRLLVAALGSALHGGRFLQREVGAIGVRFGASGASLQGRCGGGLDSGDVSFSNELDGGWGEDGGLLEDRGLFEDGGLLEDGGFFEDGGLLEEAFTGGGEEAGCWTEGEGWTEG</sequence>
<protein>
    <submittedName>
        <fullName evidence="2">Uncharacterized protein</fullName>
    </submittedName>
</protein>
<feature type="transmembrane region" description="Helical" evidence="1">
    <location>
        <begin position="50"/>
        <end position="70"/>
    </location>
</feature>
<keyword evidence="1" id="KW-0812">Transmembrane</keyword>
<dbReference type="AlphaFoldDB" id="A0A7J5YEH2"/>
<dbReference type="Proteomes" id="UP000518266">
    <property type="component" value="Unassembled WGS sequence"/>
</dbReference>
<proteinExistence type="predicted"/>
<keyword evidence="1" id="KW-1133">Transmembrane helix</keyword>
<evidence type="ECO:0000313" key="2">
    <source>
        <dbReference type="EMBL" id="KAF3846947.1"/>
    </source>
</evidence>